<dbReference type="KEGG" id="pxy:105386120"/>
<evidence type="ECO:0000256" key="6">
    <source>
        <dbReference type="ARBA" id="ARBA00023065"/>
    </source>
</evidence>
<dbReference type="Proteomes" id="UP000653454">
    <property type="component" value="Unassembled WGS sequence"/>
</dbReference>
<evidence type="ECO:0000256" key="8">
    <source>
        <dbReference type="ARBA" id="ARBA00023136"/>
    </source>
</evidence>
<keyword evidence="4" id="KW-0138">CF(0)</keyword>
<dbReference type="GO" id="GO:0015078">
    <property type="term" value="F:proton transmembrane transporter activity"/>
    <property type="evidence" value="ECO:0007669"/>
    <property type="project" value="InterPro"/>
</dbReference>
<evidence type="ECO:0000256" key="1">
    <source>
        <dbReference type="ARBA" id="ARBA00004325"/>
    </source>
</evidence>
<keyword evidence="5" id="KW-0375">Hydrogen ion transport</keyword>
<organism evidence="10 11">
    <name type="scientific">Plutella xylostella</name>
    <name type="common">Diamondback moth</name>
    <name type="synonym">Plutella maculipennis</name>
    <dbReference type="NCBI Taxonomy" id="51655"/>
    <lineage>
        <taxon>Eukaryota</taxon>
        <taxon>Metazoa</taxon>
        <taxon>Ecdysozoa</taxon>
        <taxon>Arthropoda</taxon>
        <taxon>Hexapoda</taxon>
        <taxon>Insecta</taxon>
        <taxon>Pterygota</taxon>
        <taxon>Neoptera</taxon>
        <taxon>Endopterygota</taxon>
        <taxon>Lepidoptera</taxon>
        <taxon>Glossata</taxon>
        <taxon>Ditrysia</taxon>
        <taxon>Yponomeutoidea</taxon>
        <taxon>Plutellidae</taxon>
        <taxon>Plutella</taxon>
    </lineage>
</organism>
<comment type="caution">
    <text evidence="10">The sequence shown here is derived from an EMBL/GenBank/DDBJ whole genome shotgun (WGS) entry which is preliminary data.</text>
</comment>
<keyword evidence="6" id="KW-0406">Ion transport</keyword>
<dbReference type="GO" id="GO:0031966">
    <property type="term" value="C:mitochondrial membrane"/>
    <property type="evidence" value="ECO:0007669"/>
    <property type="project" value="UniProtKB-SubCell"/>
</dbReference>
<evidence type="ECO:0000256" key="7">
    <source>
        <dbReference type="ARBA" id="ARBA00023128"/>
    </source>
</evidence>
<evidence type="ECO:0000313" key="10">
    <source>
        <dbReference type="EMBL" id="CAG9110442.1"/>
    </source>
</evidence>
<evidence type="ECO:0000313" key="11">
    <source>
        <dbReference type="Proteomes" id="UP000653454"/>
    </source>
</evidence>
<evidence type="ECO:0000256" key="5">
    <source>
        <dbReference type="ARBA" id="ARBA00022781"/>
    </source>
</evidence>
<dbReference type="GO" id="GO:0015986">
    <property type="term" value="P:proton motive force-driven ATP synthesis"/>
    <property type="evidence" value="ECO:0007669"/>
    <property type="project" value="InterPro"/>
</dbReference>
<protein>
    <submittedName>
        <fullName evidence="10">(diamondback moth) hypothetical protein</fullName>
    </submittedName>
</protein>
<evidence type="ECO:0000256" key="9">
    <source>
        <dbReference type="ARBA" id="ARBA00023310"/>
    </source>
</evidence>
<keyword evidence="7" id="KW-0496">Mitochondrion</keyword>
<comment type="subcellular location">
    <subcellularLocation>
        <location evidence="1">Mitochondrion membrane</location>
    </subcellularLocation>
</comment>
<dbReference type="AlphaFoldDB" id="A0A8S4E5I2"/>
<evidence type="ECO:0000256" key="3">
    <source>
        <dbReference type="ARBA" id="ARBA00022448"/>
    </source>
</evidence>
<dbReference type="InterPro" id="IPR006808">
    <property type="entry name" value="ATP_synth_F0_gsu_mt"/>
</dbReference>
<keyword evidence="9" id="KW-0066">ATP synthesis</keyword>
<keyword evidence="8" id="KW-0472">Membrane</keyword>
<dbReference type="GO" id="GO:0045259">
    <property type="term" value="C:proton-transporting ATP synthase complex"/>
    <property type="evidence" value="ECO:0007669"/>
    <property type="project" value="UniProtKB-KW"/>
</dbReference>
<comment type="similarity">
    <text evidence="2">Belongs to the ATPase g subunit family.</text>
</comment>
<proteinExistence type="inferred from homology"/>
<evidence type="ECO:0000256" key="2">
    <source>
        <dbReference type="ARBA" id="ARBA00005699"/>
    </source>
</evidence>
<dbReference type="OrthoDB" id="437at2759"/>
<sequence length="139" mass="16448">MATAGSNVIKNVYNAIRAKRSVLFYDVLEVYKPAMTRNKENMMRKIYEHWKTAKGTEIVKKLEIASDYVKVEMSPPYKPSEWKVLQNDVRLVKDFFHKGAYKFMTVRQAWLLFLVCLEVWLWFFLGETIGKFHLVGYKV</sequence>
<dbReference type="Pfam" id="PF04718">
    <property type="entry name" value="ATP-synt_G"/>
    <property type="match status" value="1"/>
</dbReference>
<reference evidence="10" key="1">
    <citation type="submission" date="2020-11" db="EMBL/GenBank/DDBJ databases">
        <authorList>
            <person name="Whiteford S."/>
        </authorList>
    </citation>
    <scope>NUCLEOTIDE SEQUENCE</scope>
</reference>
<keyword evidence="3" id="KW-0813">Transport</keyword>
<evidence type="ECO:0000256" key="4">
    <source>
        <dbReference type="ARBA" id="ARBA00022547"/>
    </source>
</evidence>
<keyword evidence="11" id="KW-1185">Reference proteome</keyword>
<dbReference type="EMBL" id="CAJHNJ030000012">
    <property type="protein sequence ID" value="CAG9110442.1"/>
    <property type="molecule type" value="Genomic_DNA"/>
</dbReference>
<gene>
    <name evidence="10" type="ORF">PLXY2_LOCUS4489</name>
</gene>
<name>A0A8S4E5I2_PLUXY</name>
<accession>A0A8S4E5I2</accession>